<accession>A0ABV5KF52</accession>
<gene>
    <name evidence="2" type="ORF">ACFFRI_20065</name>
</gene>
<sequence>MSDPAPPTRFGGDAPDGETGERNVVLRTLLRLRSVLVLVPLLAGLLIAAAIGAGMLWADIPDRQLTGPDVTCWDGQSAPVTDCTEPRGRRGLHWVFPSYQIRDERCVPLERRGSSSPYQVACALRFDQRPVTVTYTARSSADDLLKALRASYGAKPVSEADGERLVFRGSSAGSNGLYRVTVAYAGHPFSVTVEAPDRRVRDTALDELVTFRPADQVVVRQS</sequence>
<keyword evidence="1" id="KW-0812">Transmembrane</keyword>
<dbReference type="Proteomes" id="UP001589750">
    <property type="component" value="Unassembled WGS sequence"/>
</dbReference>
<dbReference type="EMBL" id="JBHMDG010000034">
    <property type="protein sequence ID" value="MFB9315355.1"/>
    <property type="molecule type" value="Genomic_DNA"/>
</dbReference>
<keyword evidence="3" id="KW-1185">Reference proteome</keyword>
<evidence type="ECO:0000313" key="2">
    <source>
        <dbReference type="EMBL" id="MFB9315355.1"/>
    </source>
</evidence>
<keyword evidence="1" id="KW-0472">Membrane</keyword>
<comment type="caution">
    <text evidence="2">The sequence shown here is derived from an EMBL/GenBank/DDBJ whole genome shotgun (WGS) entry which is preliminary data.</text>
</comment>
<protein>
    <submittedName>
        <fullName evidence="2">Uncharacterized protein</fullName>
    </submittedName>
</protein>
<name>A0ABV5KF52_9ACTN</name>
<organism evidence="2 3">
    <name type="scientific">Nocardioides plantarum</name>
    <dbReference type="NCBI Taxonomy" id="29299"/>
    <lineage>
        <taxon>Bacteria</taxon>
        <taxon>Bacillati</taxon>
        <taxon>Actinomycetota</taxon>
        <taxon>Actinomycetes</taxon>
        <taxon>Propionibacteriales</taxon>
        <taxon>Nocardioidaceae</taxon>
        <taxon>Nocardioides</taxon>
    </lineage>
</organism>
<reference evidence="2 3" key="1">
    <citation type="submission" date="2024-09" db="EMBL/GenBank/DDBJ databases">
        <authorList>
            <person name="Sun Q."/>
            <person name="Mori K."/>
        </authorList>
    </citation>
    <scope>NUCLEOTIDE SEQUENCE [LARGE SCALE GENOMIC DNA]</scope>
    <source>
        <strain evidence="2 3">JCM 9626</strain>
    </source>
</reference>
<keyword evidence="1" id="KW-1133">Transmembrane helix</keyword>
<evidence type="ECO:0000313" key="3">
    <source>
        <dbReference type="Proteomes" id="UP001589750"/>
    </source>
</evidence>
<evidence type="ECO:0000256" key="1">
    <source>
        <dbReference type="SAM" id="Phobius"/>
    </source>
</evidence>
<proteinExistence type="predicted"/>
<feature type="transmembrane region" description="Helical" evidence="1">
    <location>
        <begin position="35"/>
        <end position="58"/>
    </location>
</feature>
<dbReference type="RefSeq" id="WP_140009311.1">
    <property type="nucleotide sequence ID" value="NZ_JBHMDG010000034.1"/>
</dbReference>